<evidence type="ECO:0000313" key="1">
    <source>
        <dbReference type="EMBL" id="JAH99319.1"/>
    </source>
</evidence>
<dbReference type="AlphaFoldDB" id="A0A0E9X9Q8"/>
<dbReference type="EMBL" id="GBXM01009258">
    <property type="protein sequence ID" value="JAH99319.1"/>
    <property type="molecule type" value="Transcribed_RNA"/>
</dbReference>
<proteinExistence type="predicted"/>
<sequence>MNMKKRFSNYICALLLMTEVTAPETLQ</sequence>
<accession>A0A0E9X9Q8</accession>
<reference evidence="1" key="1">
    <citation type="submission" date="2014-11" db="EMBL/GenBank/DDBJ databases">
        <authorList>
            <person name="Amaro Gonzalez C."/>
        </authorList>
    </citation>
    <scope>NUCLEOTIDE SEQUENCE</scope>
</reference>
<organism evidence="1">
    <name type="scientific">Anguilla anguilla</name>
    <name type="common">European freshwater eel</name>
    <name type="synonym">Muraena anguilla</name>
    <dbReference type="NCBI Taxonomy" id="7936"/>
    <lineage>
        <taxon>Eukaryota</taxon>
        <taxon>Metazoa</taxon>
        <taxon>Chordata</taxon>
        <taxon>Craniata</taxon>
        <taxon>Vertebrata</taxon>
        <taxon>Euteleostomi</taxon>
        <taxon>Actinopterygii</taxon>
        <taxon>Neopterygii</taxon>
        <taxon>Teleostei</taxon>
        <taxon>Anguilliformes</taxon>
        <taxon>Anguillidae</taxon>
        <taxon>Anguilla</taxon>
    </lineage>
</organism>
<protein>
    <submittedName>
        <fullName evidence="1">Uncharacterized protein</fullName>
    </submittedName>
</protein>
<reference evidence="1" key="2">
    <citation type="journal article" date="2015" name="Fish Shellfish Immunol.">
        <title>Early steps in the European eel (Anguilla anguilla)-Vibrio vulnificus interaction in the gills: Role of the RtxA13 toxin.</title>
        <authorList>
            <person name="Callol A."/>
            <person name="Pajuelo D."/>
            <person name="Ebbesson L."/>
            <person name="Teles M."/>
            <person name="MacKenzie S."/>
            <person name="Amaro C."/>
        </authorList>
    </citation>
    <scope>NUCLEOTIDE SEQUENCE</scope>
</reference>
<name>A0A0E9X9Q8_ANGAN</name>